<name>A0A3S0XLI2_9PROT</name>
<dbReference type="Gene3D" id="3.40.50.2300">
    <property type="match status" value="1"/>
</dbReference>
<proteinExistence type="predicted"/>
<evidence type="ECO:0000313" key="4">
    <source>
        <dbReference type="EMBL" id="RUQ68445.1"/>
    </source>
</evidence>
<evidence type="ECO:0000256" key="2">
    <source>
        <dbReference type="PROSITE-ProRule" id="PRU00169"/>
    </source>
</evidence>
<dbReference type="PANTHER" id="PTHR44591:SF3">
    <property type="entry name" value="RESPONSE REGULATORY DOMAIN-CONTAINING PROTEIN"/>
    <property type="match status" value="1"/>
</dbReference>
<dbReference type="OrthoDB" id="7356227at2"/>
<comment type="caution">
    <text evidence="4">The sequence shown here is derived from an EMBL/GenBank/DDBJ whole genome shotgun (WGS) entry which is preliminary data.</text>
</comment>
<evidence type="ECO:0000259" key="3">
    <source>
        <dbReference type="PROSITE" id="PS50110"/>
    </source>
</evidence>
<dbReference type="PANTHER" id="PTHR44591">
    <property type="entry name" value="STRESS RESPONSE REGULATOR PROTEIN 1"/>
    <property type="match status" value="1"/>
</dbReference>
<dbReference type="EMBL" id="RZIJ01000014">
    <property type="protein sequence ID" value="RUQ68445.1"/>
    <property type="molecule type" value="Genomic_DNA"/>
</dbReference>
<dbReference type="PROSITE" id="PS50110">
    <property type="entry name" value="RESPONSE_REGULATORY"/>
    <property type="match status" value="1"/>
</dbReference>
<dbReference type="RefSeq" id="WP_127000213.1">
    <property type="nucleotide sequence ID" value="NZ_JBNPXW010000009.1"/>
</dbReference>
<dbReference type="InterPro" id="IPR011006">
    <property type="entry name" value="CheY-like_superfamily"/>
</dbReference>
<keyword evidence="5" id="KW-1185">Reference proteome</keyword>
<sequence>MPVTSSHIIIADDEDLVATSLAILLRDLGHRVTVTHDGREALDADEADPANLLITDVQMPGMDGLTLVRMIQDRRPEIPAIVITGYGNTVPVNKIKPLIILQKPIHDDAMALAVATFLSSS</sequence>
<dbReference type="Proteomes" id="UP000280346">
    <property type="component" value="Unassembled WGS sequence"/>
</dbReference>
<accession>A0A3S0XLI2</accession>
<reference evidence="4 5" key="1">
    <citation type="submission" date="2018-12" db="EMBL/GenBank/DDBJ databases">
        <authorList>
            <person name="Yang Y."/>
        </authorList>
    </citation>
    <scope>NUCLEOTIDE SEQUENCE [LARGE SCALE GENOMIC DNA]</scope>
    <source>
        <strain evidence="4 5">GSF71</strain>
    </source>
</reference>
<dbReference type="InterPro" id="IPR050595">
    <property type="entry name" value="Bact_response_regulator"/>
</dbReference>
<feature type="modified residue" description="4-aspartylphosphate" evidence="2">
    <location>
        <position position="56"/>
    </location>
</feature>
<dbReference type="Pfam" id="PF00072">
    <property type="entry name" value="Response_reg"/>
    <property type="match status" value="1"/>
</dbReference>
<feature type="domain" description="Response regulatory" evidence="3">
    <location>
        <begin position="7"/>
        <end position="118"/>
    </location>
</feature>
<gene>
    <name evidence="4" type="ORF">EJ913_17605</name>
</gene>
<keyword evidence="1 2" id="KW-0597">Phosphoprotein</keyword>
<dbReference type="SUPFAM" id="SSF52172">
    <property type="entry name" value="CheY-like"/>
    <property type="match status" value="1"/>
</dbReference>
<evidence type="ECO:0000256" key="1">
    <source>
        <dbReference type="ARBA" id="ARBA00022553"/>
    </source>
</evidence>
<dbReference type="CDD" id="cd00156">
    <property type="entry name" value="REC"/>
    <property type="match status" value="1"/>
</dbReference>
<dbReference type="GO" id="GO:0000160">
    <property type="term" value="P:phosphorelay signal transduction system"/>
    <property type="evidence" value="ECO:0007669"/>
    <property type="project" value="InterPro"/>
</dbReference>
<evidence type="ECO:0000313" key="5">
    <source>
        <dbReference type="Proteomes" id="UP000280346"/>
    </source>
</evidence>
<organism evidence="4 5">
    <name type="scientific">Azospirillum doebereinerae</name>
    <dbReference type="NCBI Taxonomy" id="92933"/>
    <lineage>
        <taxon>Bacteria</taxon>
        <taxon>Pseudomonadati</taxon>
        <taxon>Pseudomonadota</taxon>
        <taxon>Alphaproteobacteria</taxon>
        <taxon>Rhodospirillales</taxon>
        <taxon>Azospirillaceae</taxon>
        <taxon>Azospirillum</taxon>
    </lineage>
</organism>
<dbReference type="InterPro" id="IPR001789">
    <property type="entry name" value="Sig_transdc_resp-reg_receiver"/>
</dbReference>
<protein>
    <submittedName>
        <fullName evidence="4">Response regulator</fullName>
    </submittedName>
</protein>
<dbReference type="SMART" id="SM00448">
    <property type="entry name" value="REC"/>
    <property type="match status" value="1"/>
</dbReference>
<dbReference type="AlphaFoldDB" id="A0A3S0XLI2"/>